<gene>
    <name evidence="3" type="ORF">I7412_22185</name>
</gene>
<comment type="caution">
    <text evidence="3">The sequence shown here is derived from an EMBL/GenBank/DDBJ whole genome shotgun (WGS) entry which is preliminary data.</text>
</comment>
<protein>
    <submittedName>
        <fullName evidence="3">Amidohydrolase</fullName>
    </submittedName>
</protein>
<evidence type="ECO:0000259" key="2">
    <source>
        <dbReference type="Pfam" id="PF04909"/>
    </source>
</evidence>
<dbReference type="InterPro" id="IPR006680">
    <property type="entry name" value="Amidohydro-rel"/>
</dbReference>
<dbReference type="EMBL" id="JAEACQ010000237">
    <property type="protein sequence ID" value="MBL7629826.1"/>
    <property type="molecule type" value="Genomic_DNA"/>
</dbReference>
<evidence type="ECO:0000313" key="3">
    <source>
        <dbReference type="EMBL" id="MBL7629826.1"/>
    </source>
</evidence>
<dbReference type="GO" id="GO:0016831">
    <property type="term" value="F:carboxy-lyase activity"/>
    <property type="evidence" value="ECO:0007669"/>
    <property type="project" value="InterPro"/>
</dbReference>
<dbReference type="GO" id="GO:0016787">
    <property type="term" value="F:hydrolase activity"/>
    <property type="evidence" value="ECO:0007669"/>
    <property type="project" value="InterPro"/>
</dbReference>
<evidence type="ECO:0000256" key="1">
    <source>
        <dbReference type="ARBA" id="ARBA00023239"/>
    </source>
</evidence>
<reference evidence="3" key="1">
    <citation type="submission" date="2020-12" db="EMBL/GenBank/DDBJ databases">
        <title>Genomic characterization of non-nitrogen-fixing Frankia strains.</title>
        <authorList>
            <person name="Carlos-Shanley C."/>
            <person name="Guerra T."/>
            <person name="Hahn D."/>
        </authorList>
    </citation>
    <scope>NUCLEOTIDE SEQUENCE</scope>
    <source>
        <strain evidence="3">CN6</strain>
    </source>
</reference>
<dbReference type="Gene3D" id="3.20.20.140">
    <property type="entry name" value="Metal-dependent hydrolases"/>
    <property type="match status" value="1"/>
</dbReference>
<dbReference type="PANTHER" id="PTHR21240:SF28">
    <property type="entry name" value="ISO-OROTATE DECARBOXYLASE (EUROFUNG)"/>
    <property type="match status" value="1"/>
</dbReference>
<sequence length="423" mass="48091">MRMDDMILVSIDDHMIEPPDMYKNHVPAKWLDEIPKVVRNQAGVDEWVFQGQKTSTPFGMAATVGWPREQWGFNPGAYSELRPGCFDVHERVRDMNANGVLASMNFPTMAGFNARTFTESRDKELALVMLQAYNDWAIDEWCGAYPGRFIPLGIVPMWDVDLAVNEIHRLGKKGCRSISFLETPHVQGFPSFLSGHWDPMMKAICDENMVLSLHIGAGFDVIKRAPEAPVDHLMVLACQISAITAQDLLFGPTLRRFPDLKVALSEGGIGWIPFYFDRVDRHVQNQAWLHDEGDFGGKLPSEVFRDHILACYITDPSGLRLRDRIGVDIIAWECDYPHTDTTWPESPEFAWDEFQQAGCTDDEIHKITWENATRFFSWDPFAHTPKEQATVGALRALAKDVDTTRMSREEWRQRNEAAGIGVF</sequence>
<dbReference type="GO" id="GO:0005737">
    <property type="term" value="C:cytoplasm"/>
    <property type="evidence" value="ECO:0007669"/>
    <property type="project" value="TreeGrafter"/>
</dbReference>
<keyword evidence="1" id="KW-0456">Lyase</keyword>
<dbReference type="Proteomes" id="UP000604475">
    <property type="component" value="Unassembled WGS sequence"/>
</dbReference>
<keyword evidence="4" id="KW-1185">Reference proteome</keyword>
<dbReference type="SUPFAM" id="SSF51556">
    <property type="entry name" value="Metallo-dependent hydrolases"/>
    <property type="match status" value="1"/>
</dbReference>
<name>A0A937RCY8_9ACTN</name>
<accession>A0A937RCY8</accession>
<organism evidence="3 4">
    <name type="scientific">Frankia nepalensis</name>
    <dbReference type="NCBI Taxonomy" id="1836974"/>
    <lineage>
        <taxon>Bacteria</taxon>
        <taxon>Bacillati</taxon>
        <taxon>Actinomycetota</taxon>
        <taxon>Actinomycetes</taxon>
        <taxon>Frankiales</taxon>
        <taxon>Frankiaceae</taxon>
        <taxon>Frankia</taxon>
    </lineage>
</organism>
<dbReference type="AlphaFoldDB" id="A0A937RCY8"/>
<dbReference type="Pfam" id="PF04909">
    <property type="entry name" value="Amidohydro_2"/>
    <property type="match status" value="1"/>
</dbReference>
<dbReference type="RefSeq" id="WP_202999748.1">
    <property type="nucleotide sequence ID" value="NZ_JADWYU010000087.1"/>
</dbReference>
<dbReference type="InterPro" id="IPR032465">
    <property type="entry name" value="ACMSD"/>
</dbReference>
<dbReference type="InterPro" id="IPR032466">
    <property type="entry name" value="Metal_Hydrolase"/>
</dbReference>
<dbReference type="GO" id="GO:0019748">
    <property type="term" value="P:secondary metabolic process"/>
    <property type="evidence" value="ECO:0007669"/>
    <property type="project" value="TreeGrafter"/>
</dbReference>
<dbReference type="PANTHER" id="PTHR21240">
    <property type="entry name" value="2-AMINO-3-CARBOXYLMUCONATE-6-SEMIALDEHYDE DECARBOXYLASE"/>
    <property type="match status" value="1"/>
</dbReference>
<evidence type="ECO:0000313" key="4">
    <source>
        <dbReference type="Proteomes" id="UP000604475"/>
    </source>
</evidence>
<feature type="domain" description="Amidohydrolase-related" evidence="2">
    <location>
        <begin position="80"/>
        <end position="376"/>
    </location>
</feature>
<proteinExistence type="predicted"/>